<name>A0A8T1X570_9STRA</name>
<evidence type="ECO:0000313" key="1">
    <source>
        <dbReference type="EMBL" id="KAG7401105.1"/>
    </source>
</evidence>
<dbReference type="AlphaFoldDB" id="A0A8T1X570"/>
<dbReference type="Proteomes" id="UP000693981">
    <property type="component" value="Unassembled WGS sequence"/>
</dbReference>
<dbReference type="EMBL" id="JAGDFL010000018">
    <property type="protein sequence ID" value="KAG7401105.1"/>
    <property type="molecule type" value="Genomic_DNA"/>
</dbReference>
<sequence>MLAACMKDAIFNDALLERISSEKEFFIADSGGNTALHYSYAFCQAKISTMLEDHMGDTDLENNQGKSPFEMTGYRDKIFPKEYREFIKRQQALRKCQ</sequence>
<organism evidence="1 2">
    <name type="scientific">Phytophthora boehmeriae</name>
    <dbReference type="NCBI Taxonomy" id="109152"/>
    <lineage>
        <taxon>Eukaryota</taxon>
        <taxon>Sar</taxon>
        <taxon>Stramenopiles</taxon>
        <taxon>Oomycota</taxon>
        <taxon>Peronosporomycetes</taxon>
        <taxon>Peronosporales</taxon>
        <taxon>Peronosporaceae</taxon>
        <taxon>Phytophthora</taxon>
    </lineage>
</organism>
<protein>
    <submittedName>
        <fullName evidence="1">Uncharacterized protein</fullName>
    </submittedName>
</protein>
<keyword evidence="2" id="KW-1185">Reference proteome</keyword>
<dbReference type="OrthoDB" id="539213at2759"/>
<evidence type="ECO:0000313" key="2">
    <source>
        <dbReference type="Proteomes" id="UP000693981"/>
    </source>
</evidence>
<proteinExistence type="predicted"/>
<accession>A0A8T1X570</accession>
<gene>
    <name evidence="1" type="ORF">PHYBOEH_002988</name>
</gene>
<comment type="caution">
    <text evidence="1">The sequence shown here is derived from an EMBL/GenBank/DDBJ whole genome shotgun (WGS) entry which is preliminary data.</text>
</comment>
<reference evidence="1" key="1">
    <citation type="submission" date="2021-02" db="EMBL/GenBank/DDBJ databases">
        <authorList>
            <person name="Palmer J.M."/>
        </authorList>
    </citation>
    <scope>NUCLEOTIDE SEQUENCE</scope>
    <source>
        <strain evidence="1">SCRP23</strain>
    </source>
</reference>